<feature type="transmembrane region" description="Helical" evidence="7">
    <location>
        <begin position="742"/>
        <end position="763"/>
    </location>
</feature>
<feature type="transmembrane region" description="Helical" evidence="7">
    <location>
        <begin position="195"/>
        <end position="216"/>
    </location>
</feature>
<accession>A0ABS6W7C7</accession>
<evidence type="ECO:0000313" key="9">
    <source>
        <dbReference type="Proteomes" id="UP000812844"/>
    </source>
</evidence>
<keyword evidence="5 7" id="KW-0472">Membrane</keyword>
<feature type="transmembrane region" description="Helical" evidence="7">
    <location>
        <begin position="283"/>
        <end position="301"/>
    </location>
</feature>
<dbReference type="RefSeq" id="WP_219080499.1">
    <property type="nucleotide sequence ID" value="NZ_JAHBBD010000005.1"/>
</dbReference>
<evidence type="ECO:0000256" key="6">
    <source>
        <dbReference type="SAM" id="MobiDB-lite"/>
    </source>
</evidence>
<evidence type="ECO:0000313" key="8">
    <source>
        <dbReference type="EMBL" id="MBW3082403.1"/>
    </source>
</evidence>
<feature type="transmembrane region" description="Helical" evidence="7">
    <location>
        <begin position="792"/>
        <end position="816"/>
    </location>
</feature>
<feature type="transmembrane region" description="Helical" evidence="7">
    <location>
        <begin position="228"/>
        <end position="248"/>
    </location>
</feature>
<comment type="caution">
    <text evidence="8">The sequence shown here is derived from an EMBL/GenBank/DDBJ whole genome shotgun (WGS) entry which is preliminary data.</text>
</comment>
<dbReference type="PANTHER" id="PTHR39087:SF2">
    <property type="entry name" value="UPF0104 MEMBRANE PROTEIN MJ1595"/>
    <property type="match status" value="1"/>
</dbReference>
<dbReference type="Pfam" id="PF03706">
    <property type="entry name" value="LPG_synthase_TM"/>
    <property type="match status" value="1"/>
</dbReference>
<feature type="transmembrane region" description="Helical" evidence="7">
    <location>
        <begin position="666"/>
        <end position="688"/>
    </location>
</feature>
<keyword evidence="2" id="KW-1003">Cell membrane</keyword>
<evidence type="ECO:0000256" key="2">
    <source>
        <dbReference type="ARBA" id="ARBA00022475"/>
    </source>
</evidence>
<sequence>MVENIVTAGGSPDPDERIAPATVGQDDGDGRRPDVADGSGTAAGSVAAAPGSPDSPATDPDEPSRPVEPIEPAEPDRSAPPVSTATSASATDAPDTRGDVHIEDVPPRRTRDFGDLAHAAGSLVLAVAMLLVAVYLRGMTAGVESDAHTAGQAIGWLMDVPASLLQQIATIAIVACVLFQLLVSREWVQSAISLIAMFGGYAAVWGVSAIITHVGFQPLVLGLSSPAATGGTGLLPDFYAGFAAFLTAAGPRRMRSSVKWGWNALYVLAVLLVVLSWNSVPGVLVSFAVGRIVGMTVRFATGTQNKGAWGRQLVQALETIGLEATSLVRRPEAHGESGVLRTTLDDDLAENSRIYDMVDRYGRRFTVSVIDGQSHNAGYLNQLWQWLRLTGVTTRRDRSVSDAVHHHFTMLLAMGHIGLAAPRPYGIVDCGESAVLVLDADSTAMECNLNTLTEDDAAALMRYLDVAHRRGLSHHRITPDTLGRLAIGTPVIAGWQNGDCTSTAANLAIDKVQLLTLLSMLIGVEPAVRAARRVWGDDALVGLVPFVQKAAIPAGTRALNPWGRQLLDEVRDALRALAPQEVSEAMEPVKLSRFSVKSFLMIVLLIVAVSVVITQLRPDEVIDAISNANPGMALLCVLCGLVAWLGSALTLGVFMDRDRRSNLGVFMAQAASGFTAVSMPAGVGPAFVNLQFLRKSGYRSTRATAIMSAVWAIQGGTTILLLLVIGVFTGRNMLSGMIPTNTLVIAIAAVALVVSVAMAIPPVRRLVAERYLPIVKAYARQLVNVLTQPKELAIGFAGALVLNLVTGLGFWAALMAFGYPTNPIETTFVFLLANTLGSAVPTPGGLGAVEAALTFAFTSVGVPAAVALSATLVYRVAFYWLRIPMGALAMKWLDRHNLF</sequence>
<name>A0ABS6W7C7_9BIFI</name>
<evidence type="ECO:0000256" key="4">
    <source>
        <dbReference type="ARBA" id="ARBA00022989"/>
    </source>
</evidence>
<feature type="transmembrane region" description="Helical" evidence="7">
    <location>
        <begin position="828"/>
        <end position="849"/>
    </location>
</feature>
<feature type="transmembrane region" description="Helical" evidence="7">
    <location>
        <begin position="599"/>
        <end position="616"/>
    </location>
</feature>
<feature type="compositionally biased region" description="Low complexity" evidence="6">
    <location>
        <begin position="79"/>
        <end position="93"/>
    </location>
</feature>
<evidence type="ECO:0000256" key="5">
    <source>
        <dbReference type="ARBA" id="ARBA00023136"/>
    </source>
</evidence>
<evidence type="ECO:0000256" key="7">
    <source>
        <dbReference type="SAM" id="Phobius"/>
    </source>
</evidence>
<reference evidence="8 9" key="1">
    <citation type="submission" date="2021-05" db="EMBL/GenBank/DDBJ databases">
        <title>Phylogenetic classification of ten novel species belonging to the genus Bifidobacterium comprising B. colchicus sp. nov., B. abeli sp. nov., B. bicoloris sp. nov., B. guerezis sp. nov., B. rosaliae sp. nov., B. santillanensis sp. nov., B. argentati sp. nov., B. amazzoni sp. nov., B. pluviali sp. nov., and B. pinnaculum sp. nov.</title>
        <authorList>
            <person name="Lugli G.A."/>
            <person name="Ruiz Garcia L."/>
            <person name="Margolles A."/>
            <person name="Ventura M."/>
        </authorList>
    </citation>
    <scope>NUCLEOTIDE SEQUENCE [LARGE SCALE GENOMIC DNA]</scope>
    <source>
        <strain evidence="8 9">6T3</strain>
    </source>
</reference>
<comment type="subcellular location">
    <subcellularLocation>
        <location evidence="1">Cell membrane</location>
        <topology evidence="1">Multi-pass membrane protein</topology>
    </subcellularLocation>
</comment>
<evidence type="ECO:0000256" key="3">
    <source>
        <dbReference type="ARBA" id="ARBA00022692"/>
    </source>
</evidence>
<organism evidence="8 9">
    <name type="scientific">Bifidobacterium phasiani</name>
    <dbReference type="NCBI Taxonomy" id="2834431"/>
    <lineage>
        <taxon>Bacteria</taxon>
        <taxon>Bacillati</taxon>
        <taxon>Actinomycetota</taxon>
        <taxon>Actinomycetes</taxon>
        <taxon>Bifidobacteriales</taxon>
        <taxon>Bifidobacteriaceae</taxon>
        <taxon>Bifidobacterium</taxon>
    </lineage>
</organism>
<feature type="transmembrane region" description="Helical" evidence="7">
    <location>
        <begin position="708"/>
        <end position="730"/>
    </location>
</feature>
<dbReference type="Proteomes" id="UP000812844">
    <property type="component" value="Unassembled WGS sequence"/>
</dbReference>
<dbReference type="PANTHER" id="PTHR39087">
    <property type="entry name" value="UPF0104 MEMBRANE PROTEIN MJ1595"/>
    <property type="match status" value="1"/>
</dbReference>
<keyword evidence="3 7" id="KW-0812">Transmembrane</keyword>
<feature type="transmembrane region" description="Helical" evidence="7">
    <location>
        <begin position="260"/>
        <end position="277"/>
    </location>
</feature>
<feature type="compositionally biased region" description="Low complexity" evidence="6">
    <location>
        <begin position="36"/>
        <end position="58"/>
    </location>
</feature>
<feature type="compositionally biased region" description="Basic and acidic residues" evidence="6">
    <location>
        <begin position="94"/>
        <end position="110"/>
    </location>
</feature>
<proteinExistence type="predicted"/>
<feature type="transmembrane region" description="Helical" evidence="7">
    <location>
        <begin position="855"/>
        <end position="881"/>
    </location>
</feature>
<dbReference type="NCBIfam" id="TIGR00374">
    <property type="entry name" value="flippase-like domain"/>
    <property type="match status" value="1"/>
</dbReference>
<keyword evidence="9" id="KW-1185">Reference proteome</keyword>
<protein>
    <submittedName>
        <fullName evidence="8">Flippase-like domain-containing protein</fullName>
    </submittedName>
</protein>
<dbReference type="EMBL" id="JAHBBD010000005">
    <property type="protein sequence ID" value="MBW3082403.1"/>
    <property type="molecule type" value="Genomic_DNA"/>
</dbReference>
<feature type="transmembrane region" description="Helical" evidence="7">
    <location>
        <begin position="164"/>
        <end position="183"/>
    </location>
</feature>
<evidence type="ECO:0000256" key="1">
    <source>
        <dbReference type="ARBA" id="ARBA00004651"/>
    </source>
</evidence>
<feature type="transmembrane region" description="Helical" evidence="7">
    <location>
        <begin position="631"/>
        <end position="654"/>
    </location>
</feature>
<dbReference type="InterPro" id="IPR022791">
    <property type="entry name" value="L-PG_synthase/AglD"/>
</dbReference>
<feature type="transmembrane region" description="Helical" evidence="7">
    <location>
        <begin position="116"/>
        <end position="136"/>
    </location>
</feature>
<gene>
    <name evidence="8" type="ORF">KIH73_03250</name>
</gene>
<feature type="region of interest" description="Disordered" evidence="6">
    <location>
        <begin position="1"/>
        <end position="110"/>
    </location>
</feature>
<keyword evidence="4 7" id="KW-1133">Transmembrane helix</keyword>